<feature type="transmembrane region" description="Helical" evidence="1">
    <location>
        <begin position="299"/>
        <end position="317"/>
    </location>
</feature>
<evidence type="ECO:0000313" key="2">
    <source>
        <dbReference type="EMBL" id="QVI24225.1"/>
    </source>
</evidence>
<evidence type="ECO:0000256" key="1">
    <source>
        <dbReference type="SAM" id="Phobius"/>
    </source>
</evidence>
<protein>
    <submittedName>
        <fullName evidence="2">Uncharacterized protein</fullName>
    </submittedName>
</protein>
<sequence length="392" mass="41815">MATSEPERPRRSALRWTAAALLLTLFAVLAIASVLAGFAHRELLDTDRYVQIVAPLSADPALREVMADRATDAIMDRVDVQSVTAQTLAALADNNPRVPRAVTGLAPLATRQARGLVRDTAESVLASDQFETLWIEANRQAHRGLVVVLTDEAPTAVGMDRNGAVSVALGPLIDSVRAELTARGFTFADQIPEIDRSFVIFRSPELVEARRWVAVLDRVADVLPWITVLVAAGAVWAAPAGARRRALMWLGATLALAMALLAVAIGLARSAYLDAVPAEVLTPQAAAAVIDAFLVPLDFTVRAMFVLAVAITLAAQLHRVARYSPAIRSIAARYRGELRIAVLAIALITLTFWSNPTGPVVITTVLAAVAALAVIELVARPQQSQPVSSTET</sequence>
<proteinExistence type="predicted"/>
<keyword evidence="3" id="KW-1185">Reference proteome</keyword>
<gene>
    <name evidence="2" type="ORF">KHQ06_16495</name>
</gene>
<keyword evidence="1" id="KW-0472">Membrane</keyword>
<dbReference type="EMBL" id="CP074371">
    <property type="protein sequence ID" value="QVI24225.1"/>
    <property type="molecule type" value="Genomic_DNA"/>
</dbReference>
<feature type="transmembrane region" description="Helical" evidence="1">
    <location>
        <begin position="222"/>
        <end position="239"/>
    </location>
</feature>
<evidence type="ECO:0000313" key="3">
    <source>
        <dbReference type="Proteomes" id="UP000683310"/>
    </source>
</evidence>
<keyword evidence="1" id="KW-0812">Transmembrane</keyword>
<feature type="transmembrane region" description="Helical" evidence="1">
    <location>
        <begin position="246"/>
        <end position="268"/>
    </location>
</feature>
<name>A0ABX8D0H4_9NOCA</name>
<reference evidence="2 3" key="1">
    <citation type="submission" date="2021-04" db="EMBL/GenBank/DDBJ databases">
        <title>Nocardia tengchongensis.</title>
        <authorList>
            <person name="Zhuang k."/>
            <person name="Ran Y."/>
            <person name="Li W."/>
        </authorList>
    </citation>
    <scope>NUCLEOTIDE SEQUENCE [LARGE SCALE GENOMIC DNA]</scope>
    <source>
        <strain evidence="2 3">CFH S0057</strain>
    </source>
</reference>
<keyword evidence="1" id="KW-1133">Transmembrane helix</keyword>
<feature type="transmembrane region" description="Helical" evidence="1">
    <location>
        <begin position="338"/>
        <end position="354"/>
    </location>
</feature>
<dbReference type="RefSeq" id="WP_213560288.1">
    <property type="nucleotide sequence ID" value="NZ_JBHZDI010000042.1"/>
</dbReference>
<organism evidence="2 3">
    <name type="scientific">Nocardia tengchongensis</name>
    <dbReference type="NCBI Taxonomy" id="2055889"/>
    <lineage>
        <taxon>Bacteria</taxon>
        <taxon>Bacillati</taxon>
        <taxon>Actinomycetota</taxon>
        <taxon>Actinomycetes</taxon>
        <taxon>Mycobacteriales</taxon>
        <taxon>Nocardiaceae</taxon>
        <taxon>Nocardia</taxon>
    </lineage>
</organism>
<accession>A0ABX8D0H4</accession>
<feature type="transmembrane region" description="Helical" evidence="1">
    <location>
        <begin position="360"/>
        <end position="379"/>
    </location>
</feature>
<dbReference type="Proteomes" id="UP000683310">
    <property type="component" value="Chromosome"/>
</dbReference>